<dbReference type="AlphaFoldDB" id="A0A7G1KQV4"/>
<dbReference type="Gene3D" id="1.10.600.10">
    <property type="entry name" value="Farnesyl Diphosphate Synthase"/>
    <property type="match status" value="1"/>
</dbReference>
<evidence type="ECO:0008006" key="3">
    <source>
        <dbReference type="Google" id="ProtNLM"/>
    </source>
</evidence>
<reference evidence="1 2" key="1">
    <citation type="submission" date="2020-08" db="EMBL/GenBank/DDBJ databases">
        <title>Genome Sequencing of Nocardia wallacei strain FMUON74 and assembly.</title>
        <authorList>
            <person name="Toyokawa M."/>
            <person name="Uesaka K."/>
        </authorList>
    </citation>
    <scope>NUCLEOTIDE SEQUENCE [LARGE SCALE GENOMIC DNA]</scope>
    <source>
        <strain evidence="1 2">FMUON74</strain>
    </source>
</reference>
<dbReference type="InterPro" id="IPR008949">
    <property type="entry name" value="Isoprenoid_synthase_dom_sf"/>
</dbReference>
<dbReference type="KEGG" id="nwl:NWFMUON74_40410"/>
<sequence>MIAVDWARLIATEFPSADDYASPTQHARFDLYTRVLADTGAWSARYELETLWPAPTLSFHAYLDASSYHAACRTLDPRHQVHAAVLSRYIMWLSAVDVFFDDILLSRLLASGWSQEQQEAYLHAVLWEIAAPLREHYDGSTAQISRLLDVRPPTGIRAIADDRRQLRRLVLCLDDLLRGLPSETTDSGRLLLVTELANALGAQRGELEFALAFARTGTMPDLDSYLALSWNYIRTLLAPSFAVIPGIDEAGSFTAWLPAATACGRAARIANDNGTFIREQEEGKPSSMTITLASLGYPVNVRYTRDSPAFQHALQVQRELLDREITAFLHTLDHTRPLTSPPVQQSYFMLVVSGFYLAAYEHGDFDLGTDRDADAPEGLVS</sequence>
<organism evidence="1 2">
    <name type="scientific">Nocardia wallacei</name>
    <dbReference type="NCBI Taxonomy" id="480035"/>
    <lineage>
        <taxon>Bacteria</taxon>
        <taxon>Bacillati</taxon>
        <taxon>Actinomycetota</taxon>
        <taxon>Actinomycetes</taxon>
        <taxon>Mycobacteriales</taxon>
        <taxon>Nocardiaceae</taxon>
        <taxon>Nocardia</taxon>
    </lineage>
</organism>
<gene>
    <name evidence="1" type="ORF">NWFMUON74_40410</name>
</gene>
<keyword evidence="2" id="KW-1185">Reference proteome</keyword>
<accession>A0A7G1KQV4</accession>
<dbReference type="EMBL" id="AP023396">
    <property type="protein sequence ID" value="BCK56269.1"/>
    <property type="molecule type" value="Genomic_DNA"/>
</dbReference>
<evidence type="ECO:0000313" key="1">
    <source>
        <dbReference type="EMBL" id="BCK56269.1"/>
    </source>
</evidence>
<dbReference type="SUPFAM" id="SSF48576">
    <property type="entry name" value="Terpenoid synthases"/>
    <property type="match status" value="1"/>
</dbReference>
<dbReference type="GeneID" id="80348527"/>
<proteinExistence type="predicted"/>
<dbReference type="Proteomes" id="UP000516173">
    <property type="component" value="Chromosome"/>
</dbReference>
<name>A0A7G1KQV4_9NOCA</name>
<evidence type="ECO:0000313" key="2">
    <source>
        <dbReference type="Proteomes" id="UP000516173"/>
    </source>
</evidence>
<protein>
    <recommendedName>
        <fullName evidence="3">Terpene synthase</fullName>
    </recommendedName>
</protein>
<dbReference type="RefSeq" id="WP_187683372.1">
    <property type="nucleotide sequence ID" value="NZ_AP023396.1"/>
</dbReference>